<dbReference type="Proteomes" id="UP000247594">
    <property type="component" value="Unassembled WGS sequence"/>
</dbReference>
<keyword evidence="7" id="KW-0560">Oxidoreductase</keyword>
<dbReference type="AlphaFoldDB" id="A0AAE5TGU2"/>
<dbReference type="GO" id="GO:0004368">
    <property type="term" value="F:glycerol-3-phosphate dehydrogenase (quinone) activity"/>
    <property type="evidence" value="ECO:0007669"/>
    <property type="project" value="UniProtKB-EC"/>
</dbReference>
<dbReference type="PANTHER" id="PTHR32479">
    <property type="entry name" value="GLYCOLATE OXIDASE IRON-SULFUR SUBUNIT"/>
    <property type="match status" value="1"/>
</dbReference>
<dbReference type="PROSITE" id="PS51379">
    <property type="entry name" value="4FE4S_FER_2"/>
    <property type="match status" value="2"/>
</dbReference>
<dbReference type="InterPro" id="IPR017900">
    <property type="entry name" value="4Fe4S_Fe_S_CS"/>
</dbReference>
<protein>
    <submittedName>
        <fullName evidence="8">Anaerobic glycerol-3-phosphate dehydrogenase subunit C</fullName>
    </submittedName>
    <submittedName>
        <fullName evidence="7">Anaerobic glycerol-3-phosphate dehydrogenase subunit GlpC</fullName>
        <ecNumber evidence="7">1.1.5.3</ecNumber>
    </submittedName>
</protein>
<dbReference type="PANTHER" id="PTHR32479:SF19">
    <property type="entry name" value="ANAEROBIC GLYCEROL-3-PHOSPHATE DEHYDROGENASE SUBUNIT C"/>
    <property type="match status" value="1"/>
</dbReference>
<accession>A0AAE5TGU2</accession>
<reference evidence="7 10" key="2">
    <citation type="journal article" date="2022" name="Front. Microbiol.">
        <title>Commensal bacteria contribute to the growth of multidrug-resistant Avibacterium paragallinarum in chickens.</title>
        <authorList>
            <person name="Zhu J."/>
            <person name="Chen Y."/>
            <person name="Wu Y."/>
            <person name="Wang Y."/>
            <person name="Zhu K."/>
        </authorList>
    </citation>
    <scope>NUCLEOTIDE SEQUENCE [LARGE SCALE GENOMIC DNA]</scope>
    <source>
        <strain evidence="7 10">AV25</strain>
    </source>
</reference>
<organism evidence="8 9">
    <name type="scientific">Avibacterium paragallinarum</name>
    <name type="common">Haemophilus gallinarum</name>
    <dbReference type="NCBI Taxonomy" id="728"/>
    <lineage>
        <taxon>Bacteria</taxon>
        <taxon>Pseudomonadati</taxon>
        <taxon>Pseudomonadota</taxon>
        <taxon>Gammaproteobacteria</taxon>
        <taxon>Pasteurellales</taxon>
        <taxon>Pasteurellaceae</taxon>
        <taxon>Avibacterium</taxon>
    </lineage>
</organism>
<dbReference type="Pfam" id="PF02754">
    <property type="entry name" value="CCG"/>
    <property type="match status" value="2"/>
</dbReference>
<dbReference type="EMBL" id="JAMDKF010000015">
    <property type="protein sequence ID" value="MEE6041787.1"/>
    <property type="molecule type" value="Genomic_DNA"/>
</dbReference>
<dbReference type="InterPro" id="IPR017896">
    <property type="entry name" value="4Fe4S_Fe-S-bd"/>
</dbReference>
<evidence type="ECO:0000256" key="2">
    <source>
        <dbReference type="ARBA" id="ARBA00022723"/>
    </source>
</evidence>
<feature type="domain" description="4Fe-4S ferredoxin-type" evidence="6">
    <location>
        <begin position="19"/>
        <end position="51"/>
    </location>
</feature>
<dbReference type="Pfam" id="PF13183">
    <property type="entry name" value="Fer4_8"/>
    <property type="match status" value="1"/>
</dbReference>
<keyword evidence="1" id="KW-0004">4Fe-4S</keyword>
<dbReference type="GO" id="GO:0009331">
    <property type="term" value="C:glycerol-3-phosphate dehydrogenase (FAD) complex"/>
    <property type="evidence" value="ECO:0007669"/>
    <property type="project" value="InterPro"/>
</dbReference>
<dbReference type="GO" id="GO:0051539">
    <property type="term" value="F:4 iron, 4 sulfur cluster binding"/>
    <property type="evidence" value="ECO:0007669"/>
    <property type="project" value="UniProtKB-KW"/>
</dbReference>
<dbReference type="InterPro" id="IPR009051">
    <property type="entry name" value="Helical_ferredxn"/>
</dbReference>
<evidence type="ECO:0000259" key="6">
    <source>
        <dbReference type="PROSITE" id="PS51379"/>
    </source>
</evidence>
<dbReference type="RefSeq" id="WP_110479712.1">
    <property type="nucleotide sequence ID" value="NZ_CP081939.1"/>
</dbReference>
<keyword evidence="5" id="KW-0411">Iron-sulfur</keyword>
<reference evidence="8 9" key="1">
    <citation type="submission" date="2018-06" db="EMBL/GenBank/DDBJ databases">
        <authorList>
            <person name="Teymurazov M."/>
            <person name="Kislichkina A."/>
            <person name="Abaymova A."/>
            <person name="Mukhina T."/>
            <person name="Mayskaya N."/>
            <person name="Svetoch E."/>
            <person name="Bogun A."/>
        </authorList>
    </citation>
    <scope>NUCLEOTIDE SEQUENCE [LARGE SCALE GENOMIC DNA]</scope>
    <source>
        <strain evidence="8 9">SCPM-O-B-8406</strain>
    </source>
</reference>
<dbReference type="SUPFAM" id="SSF46548">
    <property type="entry name" value="alpha-helical ferredoxin"/>
    <property type="match status" value="1"/>
</dbReference>
<dbReference type="GO" id="GO:0016020">
    <property type="term" value="C:membrane"/>
    <property type="evidence" value="ECO:0007669"/>
    <property type="project" value="InterPro"/>
</dbReference>
<gene>
    <name evidence="8" type="primary">glpC</name>
    <name evidence="8" type="ORF">DM482_09250</name>
    <name evidence="7" type="ORF">M5S13_07795</name>
</gene>
<keyword evidence="4" id="KW-0408">Iron</keyword>
<evidence type="ECO:0000256" key="1">
    <source>
        <dbReference type="ARBA" id="ARBA00022485"/>
    </source>
</evidence>
<dbReference type="PROSITE" id="PS00198">
    <property type="entry name" value="4FE4S_FER_1"/>
    <property type="match status" value="1"/>
</dbReference>
<evidence type="ECO:0000256" key="3">
    <source>
        <dbReference type="ARBA" id="ARBA00022737"/>
    </source>
</evidence>
<name>A0AAE5TGU2_AVIPA</name>
<reference evidence="7" key="3">
    <citation type="submission" date="2022-05" db="EMBL/GenBank/DDBJ databases">
        <authorList>
            <person name="Chen Y."/>
            <person name="Zhu J."/>
            <person name="Zhu K."/>
        </authorList>
    </citation>
    <scope>NUCLEOTIDE SEQUENCE</scope>
    <source>
        <strain evidence="7">AV25</strain>
    </source>
</reference>
<feature type="domain" description="4Fe-4S ferredoxin-type" evidence="6">
    <location>
        <begin position="66"/>
        <end position="91"/>
    </location>
</feature>
<comment type="caution">
    <text evidence="8">The sequence shown here is derived from an EMBL/GenBank/DDBJ whole genome shotgun (WGS) entry which is preliminary data.</text>
</comment>
<dbReference type="Gene3D" id="1.10.1060.10">
    <property type="entry name" value="Alpha-helical ferredoxin"/>
    <property type="match status" value="1"/>
</dbReference>
<keyword evidence="2" id="KW-0479">Metal-binding</keyword>
<evidence type="ECO:0000313" key="7">
    <source>
        <dbReference type="EMBL" id="MEE6041787.1"/>
    </source>
</evidence>
<sequence length="423" mass="47777">MNIQQLIENAKQNATLPPSHQYVDNSFESCIKCTACTAVCPVSKQNPLYPGPKQAGPDGERFRLKSAAFYDEALKYCTNCKRCEVACPSDVKIGDLIVRARNNHLKEQKKSLVHKLRDAVLSNTDIMGKLNTPFAPVVNTITGLKATKFLLEKTLKVSQHRSLPKYSFGSFRQWYQKNALERQRYYKDKVAYYHGCYVNYNNPQLGKDLIKVFNALDIGVLLLEKEKCCGLPLSVNGFPKRAKQLAEFNLAQLENTIINQELDVVGTSSSCTMNLRDEYHHILGMDNAKVRPHINIVTKYLYQLFQRKNAPQFKSMPLKVAYHTACHVDKAGWAPYTLALLKLIPDLEVVMLPSQCCGIAGTYGFKAENYEVSQAIGKTLFEHIEEGQFDFVISECETCKWQIDMSTSVTCLHPITLLAKSIN</sequence>
<dbReference type="GO" id="GO:0009061">
    <property type="term" value="P:anaerobic respiration"/>
    <property type="evidence" value="ECO:0007669"/>
    <property type="project" value="InterPro"/>
</dbReference>
<dbReference type="NCBIfam" id="NF008369">
    <property type="entry name" value="PRK11168.1"/>
    <property type="match status" value="1"/>
</dbReference>
<keyword evidence="3" id="KW-0677">Repeat</keyword>
<evidence type="ECO:0000313" key="9">
    <source>
        <dbReference type="Proteomes" id="UP000247594"/>
    </source>
</evidence>
<dbReference type="Proteomes" id="UP001347884">
    <property type="component" value="Unassembled WGS sequence"/>
</dbReference>
<keyword evidence="10" id="KW-1185">Reference proteome</keyword>
<proteinExistence type="predicted"/>
<dbReference type="GO" id="GO:0046872">
    <property type="term" value="F:metal ion binding"/>
    <property type="evidence" value="ECO:0007669"/>
    <property type="project" value="UniProtKB-KW"/>
</dbReference>
<evidence type="ECO:0000313" key="8">
    <source>
        <dbReference type="EMBL" id="PXZ38447.1"/>
    </source>
</evidence>
<dbReference type="EC" id="1.1.5.3" evidence="7"/>
<dbReference type="InterPro" id="IPR004017">
    <property type="entry name" value="Cys_rich_dom"/>
</dbReference>
<evidence type="ECO:0000313" key="10">
    <source>
        <dbReference type="Proteomes" id="UP001347884"/>
    </source>
</evidence>
<evidence type="ECO:0000256" key="5">
    <source>
        <dbReference type="ARBA" id="ARBA00023014"/>
    </source>
</evidence>
<dbReference type="NCBIfam" id="TIGR03379">
    <property type="entry name" value="glycerol3P_GlpC"/>
    <property type="match status" value="1"/>
</dbReference>
<evidence type="ECO:0000256" key="4">
    <source>
        <dbReference type="ARBA" id="ARBA00023004"/>
    </source>
</evidence>
<dbReference type="InterPro" id="IPR017753">
    <property type="entry name" value="G3P_DH_GlpC_su"/>
</dbReference>
<dbReference type="EMBL" id="QJPJ01000016">
    <property type="protein sequence ID" value="PXZ38447.1"/>
    <property type="molecule type" value="Genomic_DNA"/>
</dbReference>